<feature type="compositionally biased region" description="Low complexity" evidence="1">
    <location>
        <begin position="235"/>
        <end position="246"/>
    </location>
</feature>
<feature type="compositionally biased region" description="Polar residues" evidence="1">
    <location>
        <begin position="247"/>
        <end position="262"/>
    </location>
</feature>
<feature type="compositionally biased region" description="Basic and acidic residues" evidence="1">
    <location>
        <begin position="93"/>
        <end position="107"/>
    </location>
</feature>
<dbReference type="EMBL" id="CAJHJT010000056">
    <property type="protein sequence ID" value="CAD7011321.1"/>
    <property type="molecule type" value="Genomic_DNA"/>
</dbReference>
<comment type="caution">
    <text evidence="2">The sequence shown here is derived from an EMBL/GenBank/DDBJ whole genome shotgun (WGS) entry which is preliminary data.</text>
</comment>
<feature type="region of interest" description="Disordered" evidence="1">
    <location>
        <begin position="28"/>
        <end position="78"/>
    </location>
</feature>
<gene>
    <name evidence="2" type="ORF">CCAP1982_LOCUS19426</name>
</gene>
<dbReference type="AlphaFoldDB" id="A0A811V8P1"/>
<proteinExistence type="predicted"/>
<evidence type="ECO:0000256" key="1">
    <source>
        <dbReference type="SAM" id="MobiDB-lite"/>
    </source>
</evidence>
<evidence type="ECO:0000313" key="2">
    <source>
        <dbReference type="EMBL" id="CAD7011321.1"/>
    </source>
</evidence>
<feature type="region of interest" description="Disordered" evidence="1">
    <location>
        <begin position="161"/>
        <end position="287"/>
    </location>
</feature>
<keyword evidence="3" id="KW-1185">Reference proteome</keyword>
<feature type="region of interest" description="Disordered" evidence="1">
    <location>
        <begin position="93"/>
        <end position="114"/>
    </location>
</feature>
<feature type="compositionally biased region" description="Basic and acidic residues" evidence="1">
    <location>
        <begin position="167"/>
        <end position="181"/>
    </location>
</feature>
<name>A0A811V8P1_CERCA</name>
<evidence type="ECO:0000313" key="3">
    <source>
        <dbReference type="Proteomes" id="UP000606786"/>
    </source>
</evidence>
<dbReference type="OrthoDB" id="2272012at2759"/>
<dbReference type="Proteomes" id="UP000606786">
    <property type="component" value="Unassembled WGS sequence"/>
</dbReference>
<accession>A0A811V8P1</accession>
<feature type="compositionally biased region" description="Polar residues" evidence="1">
    <location>
        <begin position="37"/>
        <end position="49"/>
    </location>
</feature>
<feature type="compositionally biased region" description="Low complexity" evidence="1">
    <location>
        <begin position="270"/>
        <end position="279"/>
    </location>
</feature>
<reference evidence="2" key="1">
    <citation type="submission" date="2020-11" db="EMBL/GenBank/DDBJ databases">
        <authorList>
            <person name="Whitehead M."/>
        </authorList>
    </citation>
    <scope>NUCLEOTIDE SEQUENCE</scope>
    <source>
        <strain evidence="2">EGII</strain>
    </source>
</reference>
<protein>
    <submittedName>
        <fullName evidence="2">(Mediterranean fruit fly) hypothetical protein</fullName>
    </submittedName>
</protein>
<organism evidence="2 3">
    <name type="scientific">Ceratitis capitata</name>
    <name type="common">Mediterranean fruit fly</name>
    <name type="synonym">Tephritis capitata</name>
    <dbReference type="NCBI Taxonomy" id="7213"/>
    <lineage>
        <taxon>Eukaryota</taxon>
        <taxon>Metazoa</taxon>
        <taxon>Ecdysozoa</taxon>
        <taxon>Arthropoda</taxon>
        <taxon>Hexapoda</taxon>
        <taxon>Insecta</taxon>
        <taxon>Pterygota</taxon>
        <taxon>Neoptera</taxon>
        <taxon>Endopterygota</taxon>
        <taxon>Diptera</taxon>
        <taxon>Brachycera</taxon>
        <taxon>Muscomorpha</taxon>
        <taxon>Tephritoidea</taxon>
        <taxon>Tephritidae</taxon>
        <taxon>Ceratitis</taxon>
        <taxon>Ceratitis</taxon>
    </lineage>
</organism>
<sequence>MNFLSPDDIFSGVRRKSLCNGSLLQLTSNKGSHHNATDNNSLNVTPSKAQSKKERRRGSFNEATANGGSNASGGGRRSSLVSRWFKHISDAAEQYKPRSKNANHEPVDDPAIATIPHSNTKESLELTPERPPPASAIATVTTTPLAPMMPVATATSVNVNNNNISNNDHHNVQLRNGRRESTPTAGSADHKMRLSHNELSPSIGSSTAAMSSASTASLSSTSAAVNRTMSTRSCGEPNNNNGGYENSSVTLRHTQSARQANGHNADIGGDEFSSSASGGSKRDSASIVYSNNSNNTRTLMQSSPPLVEPTAIQISISPAHTAEPVLTPAERLRRLDASIRDGLLEKQKSLQHFHEIVDIMHCDARIRSKYPTAIYSSLRSMP</sequence>
<feature type="compositionally biased region" description="Low complexity" evidence="1">
    <location>
        <begin position="200"/>
        <end position="224"/>
    </location>
</feature>